<proteinExistence type="predicted"/>
<dbReference type="EMBL" id="LATX01001785">
    <property type="protein sequence ID" value="KTB38049.1"/>
    <property type="molecule type" value="Genomic_DNA"/>
</dbReference>
<reference evidence="1 2" key="1">
    <citation type="submission" date="2015-12" db="EMBL/GenBank/DDBJ databases">
        <title>Draft genome sequence of Moniliophthora roreri, the causal agent of frosty pod rot of cacao.</title>
        <authorList>
            <person name="Aime M.C."/>
            <person name="Diaz-Valderrama J.R."/>
            <person name="Kijpornyongpan T."/>
            <person name="Phillips-Mora W."/>
        </authorList>
    </citation>
    <scope>NUCLEOTIDE SEQUENCE [LARGE SCALE GENOMIC DNA]</scope>
    <source>
        <strain evidence="1 2">MCA 2952</strain>
    </source>
</reference>
<gene>
    <name evidence="1" type="ORF">WG66_9364</name>
</gene>
<sequence>MNMISLWLKKEQKDLPVLELVEKEYVTKLMALAECQKSLAATHRIYTGTFYSPKDVIDDSMAKKDESNTRKAEKVVFNFSEQKWKLLRDIQTPESAKWIEVEKQMQDDKWVQMLHKLEGLVVARIFEMARINSSGYKMWAHLSKALTARSGAIQSAIDSLNKIAAQTSYKNVEWKKMVDYIYLSKFDILKHTGDKDIHNRLWAKPAYHKVMLKVFKLYHAEEEI</sequence>
<dbReference type="AlphaFoldDB" id="A0A0W0FP82"/>
<comment type="caution">
    <text evidence="1">The sequence shown here is derived from an EMBL/GenBank/DDBJ whole genome shotgun (WGS) entry which is preliminary data.</text>
</comment>
<organism evidence="1 2">
    <name type="scientific">Moniliophthora roreri</name>
    <name type="common">Frosty pod rot fungus</name>
    <name type="synonym">Monilia roreri</name>
    <dbReference type="NCBI Taxonomy" id="221103"/>
    <lineage>
        <taxon>Eukaryota</taxon>
        <taxon>Fungi</taxon>
        <taxon>Dikarya</taxon>
        <taxon>Basidiomycota</taxon>
        <taxon>Agaricomycotina</taxon>
        <taxon>Agaricomycetes</taxon>
        <taxon>Agaricomycetidae</taxon>
        <taxon>Agaricales</taxon>
        <taxon>Marasmiineae</taxon>
        <taxon>Marasmiaceae</taxon>
        <taxon>Moniliophthora</taxon>
    </lineage>
</organism>
<accession>A0A0W0FP82</accession>
<protein>
    <submittedName>
        <fullName evidence="1">Uncharacterized protein</fullName>
    </submittedName>
</protein>
<dbReference type="Proteomes" id="UP000054988">
    <property type="component" value="Unassembled WGS sequence"/>
</dbReference>
<name>A0A0W0FP82_MONRR</name>
<evidence type="ECO:0000313" key="2">
    <source>
        <dbReference type="Proteomes" id="UP000054988"/>
    </source>
</evidence>
<evidence type="ECO:0000313" key="1">
    <source>
        <dbReference type="EMBL" id="KTB38049.1"/>
    </source>
</evidence>